<dbReference type="Pfam" id="PF20219">
    <property type="entry name" value="DUF6579"/>
    <property type="match status" value="1"/>
</dbReference>
<dbReference type="AlphaFoldDB" id="A0A2T3ZVQ6"/>
<keyword evidence="1" id="KW-0472">Membrane</keyword>
<evidence type="ECO:0000313" key="3">
    <source>
        <dbReference type="Proteomes" id="UP000241690"/>
    </source>
</evidence>
<protein>
    <submittedName>
        <fullName evidence="2">Uncharacterized protein</fullName>
    </submittedName>
</protein>
<name>A0A2T3ZVQ6_TRIHA</name>
<gene>
    <name evidence="2" type="ORF">M431DRAFT_487335</name>
</gene>
<feature type="transmembrane region" description="Helical" evidence="1">
    <location>
        <begin position="336"/>
        <end position="359"/>
    </location>
</feature>
<dbReference type="EMBL" id="KZ679696">
    <property type="protein sequence ID" value="PTB48892.1"/>
    <property type="molecule type" value="Genomic_DNA"/>
</dbReference>
<keyword evidence="3" id="KW-1185">Reference proteome</keyword>
<keyword evidence="1" id="KW-0812">Transmembrane</keyword>
<keyword evidence="1" id="KW-1133">Transmembrane helix</keyword>
<proteinExistence type="predicted"/>
<evidence type="ECO:0000313" key="2">
    <source>
        <dbReference type="EMBL" id="PTB48892.1"/>
    </source>
</evidence>
<evidence type="ECO:0000256" key="1">
    <source>
        <dbReference type="SAM" id="Phobius"/>
    </source>
</evidence>
<reference evidence="2 3" key="1">
    <citation type="submission" date="2016-07" db="EMBL/GenBank/DDBJ databases">
        <title>Multiple horizontal gene transfer events from other fungi enriched the ability of initially mycotrophic Trichoderma (Ascomycota) to feed on dead plant biomass.</title>
        <authorList>
            <consortium name="DOE Joint Genome Institute"/>
            <person name="Aerts A."/>
            <person name="Atanasova L."/>
            <person name="Chenthamara K."/>
            <person name="Zhang J."/>
            <person name="Grujic M."/>
            <person name="Henrissat B."/>
            <person name="Kuo A."/>
            <person name="Salamov A."/>
            <person name="Lipzen A."/>
            <person name="Labutti K."/>
            <person name="Barry K."/>
            <person name="Miao Y."/>
            <person name="Rahimi M.J."/>
            <person name="Shen Q."/>
            <person name="Grigoriev I.V."/>
            <person name="Kubicek C.P."/>
            <person name="Druzhinina I.S."/>
        </authorList>
    </citation>
    <scope>NUCLEOTIDE SEQUENCE [LARGE SCALE GENOMIC DNA]</scope>
    <source>
        <strain evidence="2 3">CBS 226.95</strain>
    </source>
</reference>
<organism evidence="2 3">
    <name type="scientific">Trichoderma harzianum CBS 226.95</name>
    <dbReference type="NCBI Taxonomy" id="983964"/>
    <lineage>
        <taxon>Eukaryota</taxon>
        <taxon>Fungi</taxon>
        <taxon>Dikarya</taxon>
        <taxon>Ascomycota</taxon>
        <taxon>Pezizomycotina</taxon>
        <taxon>Sordariomycetes</taxon>
        <taxon>Hypocreomycetidae</taxon>
        <taxon>Hypocreales</taxon>
        <taxon>Hypocreaceae</taxon>
        <taxon>Trichoderma</taxon>
    </lineage>
</organism>
<dbReference type="GeneID" id="36625033"/>
<dbReference type="RefSeq" id="XP_024768569.1">
    <property type="nucleotide sequence ID" value="XM_024916464.1"/>
</dbReference>
<dbReference type="Proteomes" id="UP000241690">
    <property type="component" value="Unassembled WGS sequence"/>
</dbReference>
<dbReference type="InterPro" id="IPR046486">
    <property type="entry name" value="DUF6579"/>
</dbReference>
<sequence>MPDLALRKAFGKAGKSLVSILNLAGHAPFQIQLNLSPATQLNKRMRPRERANSRQDNKMRPIRGHHKISEAIHVNGSATELSEPLDVAPPTQTPLAAWVLSETGDVGNRVHSLFSAATIVLEVIKIYQAEQIRRELKGIADQLRIHNNLVAGGGGGPDGFARNVLDFLNLKVAEYTRTGDDKQHRFFIYHPDTHWHGAFARIRQESESEQPLFLGLSNDLFAVFRLMLCARVALEAQAGDDARNVTFHLLIPSYCTLVIPRAFVVLGNLLPLTIDGQIAQGERLVWLNLPQRDGYDRPVLNNVGNLDDLPDSSWKEIATFGAGVTTMFAPPLAAQALAIAFPLFAAEIILVSLAVSFFATGSVEMAVESVWEEPPALLG</sequence>
<dbReference type="STRING" id="983964.A0A2T3ZVQ6"/>
<accession>A0A2T3ZVQ6</accession>